<feature type="compositionally biased region" description="Basic and acidic residues" evidence="2">
    <location>
        <begin position="302"/>
        <end position="341"/>
    </location>
</feature>
<evidence type="ECO:0000256" key="1">
    <source>
        <dbReference type="ARBA" id="ARBA00022737"/>
    </source>
</evidence>
<proteinExistence type="predicted"/>
<dbReference type="SUPFAM" id="SSF82185">
    <property type="entry name" value="Histone H3 K4-specific methyltransferase SET7/9 N-terminal domain"/>
    <property type="match status" value="2"/>
</dbReference>
<feature type="compositionally biased region" description="Acidic residues" evidence="2">
    <location>
        <begin position="342"/>
        <end position="354"/>
    </location>
</feature>
<protein>
    <submittedName>
        <fullName evidence="3">Uncharacterized protein</fullName>
    </submittedName>
</protein>
<dbReference type="AlphaFoldDB" id="A0A6U4TKF8"/>
<organism evidence="3">
    <name type="scientific">Hemiselmis andersenii</name>
    <name type="common">Cryptophyte alga</name>
    <dbReference type="NCBI Taxonomy" id="464988"/>
    <lineage>
        <taxon>Eukaryota</taxon>
        <taxon>Cryptophyceae</taxon>
        <taxon>Cryptomonadales</taxon>
        <taxon>Hemiselmidaceae</taxon>
        <taxon>Hemiselmis</taxon>
    </lineage>
</organism>
<feature type="region of interest" description="Disordered" evidence="2">
    <location>
        <begin position="302"/>
        <end position="381"/>
    </location>
</feature>
<dbReference type="PANTHER" id="PTHR43215:SF14">
    <property type="entry name" value="RADIAL SPOKE HEAD 1 HOMOLOG"/>
    <property type="match status" value="1"/>
</dbReference>
<dbReference type="InterPro" id="IPR003409">
    <property type="entry name" value="MORN"/>
</dbReference>
<dbReference type="PANTHER" id="PTHR43215">
    <property type="entry name" value="RADIAL SPOKE HEAD 1 HOMOLOG"/>
    <property type="match status" value="1"/>
</dbReference>
<evidence type="ECO:0000313" key="3">
    <source>
        <dbReference type="EMBL" id="CAD8951689.1"/>
    </source>
</evidence>
<sequence>MAAEAHDWDHDYDGEEEGRREKPGVEVYMENLRGRRKKKVLTEEELEAKKRFEKPQKVVAGAEFLDSIPHAPWPSRAMLKRRVVLGTPEMEVKNGVTRIIYPSGSTYEGEVRDGKRHGLGVYTWKQGDSYSGMWFMGLMHGLGVAEYASEAAYLGEWYLGDRVGNGMYFYCPSDDEPHKEYAGAWRNDMLHGIGKRLSKSGTVYLGNFKAGMRHGEGICRVAKDSLLDPLGAAANALRKFSNKGATGRYSKMDAKAKSEVDTEAIMGGIKDWHYEDSGVIVQEGRFMSDEYEPRDKAEIQMKKMKEKKEAIKAEQREKEREKAKNDVKKQKKLEEEEQKEKDEEEDEEEEEMREDPDKAEKRKQRQARLRAMAKRQGKVLASRDFPEDRVSVEVYEPLVQIAMETADAAELIGKKVISKYRNVNFHFRVSKIE</sequence>
<dbReference type="EMBL" id="HBFX01010479">
    <property type="protein sequence ID" value="CAD8951689.1"/>
    <property type="molecule type" value="Transcribed_RNA"/>
</dbReference>
<evidence type="ECO:0000256" key="2">
    <source>
        <dbReference type="SAM" id="MobiDB-lite"/>
    </source>
</evidence>
<keyword evidence="1" id="KW-0677">Repeat</keyword>
<accession>A0A6U4TKF8</accession>
<dbReference type="Gene3D" id="2.20.110.10">
    <property type="entry name" value="Histone H3 K4-specific methyltransferase SET7/9 N-terminal domain"/>
    <property type="match status" value="2"/>
</dbReference>
<feature type="compositionally biased region" description="Basic residues" evidence="2">
    <location>
        <begin position="361"/>
        <end position="377"/>
    </location>
</feature>
<name>A0A6U4TKF8_HEMAN</name>
<reference evidence="3" key="1">
    <citation type="submission" date="2021-01" db="EMBL/GenBank/DDBJ databases">
        <authorList>
            <person name="Corre E."/>
            <person name="Pelletier E."/>
            <person name="Niang G."/>
            <person name="Scheremetjew M."/>
            <person name="Finn R."/>
            <person name="Kale V."/>
            <person name="Holt S."/>
            <person name="Cochrane G."/>
            <person name="Meng A."/>
            <person name="Brown T."/>
            <person name="Cohen L."/>
        </authorList>
    </citation>
    <scope>NUCLEOTIDE SEQUENCE</scope>
    <source>
        <strain evidence="3">CCMP644</strain>
    </source>
</reference>
<feature type="region of interest" description="Disordered" evidence="2">
    <location>
        <begin position="1"/>
        <end position="24"/>
    </location>
</feature>
<dbReference type="Pfam" id="PF02493">
    <property type="entry name" value="MORN"/>
    <property type="match status" value="5"/>
</dbReference>
<gene>
    <name evidence="3" type="ORF">HAND00432_LOCUS6224</name>
</gene>
<dbReference type="SMART" id="SM00698">
    <property type="entry name" value="MORN"/>
    <property type="match status" value="5"/>
</dbReference>